<proteinExistence type="predicted"/>
<dbReference type="RefSeq" id="WP_104654366.1">
    <property type="nucleotide sequence ID" value="NZ_JABBZM010000001.1"/>
</dbReference>
<reference evidence="1 2" key="1">
    <citation type="submission" date="2020-04" db="EMBL/GenBank/DDBJ databases">
        <title>Ralstonia insidiosa genome sequencing and assembly.</title>
        <authorList>
            <person name="Martins R.C.R."/>
            <person name="Perdigao-Neto L.V."/>
            <person name="Levin A.S.S."/>
            <person name="Costa S.F."/>
        </authorList>
    </citation>
    <scope>NUCLEOTIDE SEQUENCE [LARGE SCALE GENOMIC DNA]</scope>
    <source>
        <strain evidence="1 2">5047</strain>
    </source>
</reference>
<dbReference type="Proteomes" id="UP000575469">
    <property type="component" value="Unassembled WGS sequence"/>
</dbReference>
<evidence type="ECO:0000313" key="1">
    <source>
        <dbReference type="EMBL" id="NMV36312.1"/>
    </source>
</evidence>
<evidence type="ECO:0008006" key="3">
    <source>
        <dbReference type="Google" id="ProtNLM"/>
    </source>
</evidence>
<accession>A0A848NMC6</accession>
<evidence type="ECO:0000313" key="2">
    <source>
        <dbReference type="Proteomes" id="UP000575469"/>
    </source>
</evidence>
<dbReference type="AlphaFoldDB" id="A0A848NMC6"/>
<organism evidence="1 2">
    <name type="scientific">Ralstonia insidiosa</name>
    <dbReference type="NCBI Taxonomy" id="190721"/>
    <lineage>
        <taxon>Bacteria</taxon>
        <taxon>Pseudomonadati</taxon>
        <taxon>Pseudomonadota</taxon>
        <taxon>Betaproteobacteria</taxon>
        <taxon>Burkholderiales</taxon>
        <taxon>Burkholderiaceae</taxon>
        <taxon>Ralstonia</taxon>
    </lineage>
</organism>
<comment type="caution">
    <text evidence="1">The sequence shown here is derived from an EMBL/GenBank/DDBJ whole genome shotgun (WGS) entry which is preliminary data.</text>
</comment>
<sequence length="99" mass="10973">MDQSDYILRLASRVRQAILKRDFDALERLSHEVHDVVSGMATKQVLSVAERESLVLLRIAHRAAIALLASESERLVDAMSGLNARRAGWQAYAAQGSLQ</sequence>
<gene>
    <name evidence="1" type="ORF">HGR00_00125</name>
</gene>
<protein>
    <recommendedName>
        <fullName evidence="3">Signal transduction histidine kinase subgroup 3 dimerisation and phosphoacceptor domain-containing protein</fullName>
    </recommendedName>
</protein>
<name>A0A848NMC6_9RALS</name>
<dbReference type="EMBL" id="JABBZM010000001">
    <property type="protein sequence ID" value="NMV36312.1"/>
    <property type="molecule type" value="Genomic_DNA"/>
</dbReference>